<name>A0A7S8IWT6_9BACT</name>
<proteinExistence type="predicted"/>
<feature type="domain" description="Cadherin-like beta-sandwich-like" evidence="2">
    <location>
        <begin position="572"/>
        <end position="665"/>
    </location>
</feature>
<evidence type="ECO:0000259" key="2">
    <source>
        <dbReference type="Pfam" id="PF12733"/>
    </source>
</evidence>
<dbReference type="KEGG" id="nkf:Nkreftii_000491"/>
<gene>
    <name evidence="3" type="ORF">Nkreftii_000491</name>
</gene>
<dbReference type="Pfam" id="PF12733">
    <property type="entry name" value="Cadherin-like"/>
    <property type="match status" value="6"/>
</dbReference>
<feature type="region of interest" description="Disordered" evidence="1">
    <location>
        <begin position="1"/>
        <end position="24"/>
    </location>
</feature>
<feature type="region of interest" description="Disordered" evidence="1">
    <location>
        <begin position="666"/>
        <end position="701"/>
    </location>
</feature>
<dbReference type="Proteomes" id="UP000593737">
    <property type="component" value="Chromosome"/>
</dbReference>
<feature type="domain" description="Cadherin-like beta-sandwich-like" evidence="2">
    <location>
        <begin position="171"/>
        <end position="262"/>
    </location>
</feature>
<reference evidence="3 4" key="1">
    <citation type="journal article" date="2020" name="ISME J.">
        <title>Enrichment and physiological characterization of a novel comammox Nitrospira indicates ammonium inhibition of complete nitrification.</title>
        <authorList>
            <person name="Sakoula D."/>
            <person name="Koch H."/>
            <person name="Frank J."/>
            <person name="Jetten M.S.M."/>
            <person name="van Kessel M.A.H.J."/>
            <person name="Lucker S."/>
        </authorList>
    </citation>
    <scope>NUCLEOTIDE SEQUENCE [LARGE SCALE GENOMIC DNA]</scope>
    <source>
        <strain evidence="3">Comreactor17</strain>
    </source>
</reference>
<feature type="domain" description="Cadherin-like beta-sandwich-like" evidence="2">
    <location>
        <begin position="371"/>
        <end position="461"/>
    </location>
</feature>
<feature type="domain" description="Cadherin-like beta-sandwich-like" evidence="2">
    <location>
        <begin position="74"/>
        <end position="162"/>
    </location>
</feature>
<evidence type="ECO:0000313" key="3">
    <source>
        <dbReference type="EMBL" id="QPD02717.1"/>
    </source>
</evidence>
<organism evidence="3 4">
    <name type="scientific">Candidatus Nitrospira kreftii</name>
    <dbReference type="NCBI Taxonomy" id="2652173"/>
    <lineage>
        <taxon>Bacteria</taxon>
        <taxon>Pseudomonadati</taxon>
        <taxon>Nitrospirota</taxon>
        <taxon>Nitrospiria</taxon>
        <taxon>Nitrospirales</taxon>
        <taxon>Nitrospiraceae</taxon>
        <taxon>Nitrospira</taxon>
    </lineage>
</organism>
<dbReference type="AlphaFoldDB" id="A0A7S8IWT6"/>
<evidence type="ECO:0000313" key="4">
    <source>
        <dbReference type="Proteomes" id="UP000593737"/>
    </source>
</evidence>
<dbReference type="EMBL" id="CP047423">
    <property type="protein sequence ID" value="QPD02717.1"/>
    <property type="molecule type" value="Genomic_DNA"/>
</dbReference>
<dbReference type="InterPro" id="IPR025883">
    <property type="entry name" value="Cadherin-like_domain"/>
</dbReference>
<feature type="domain" description="Cadherin-like beta-sandwich-like" evidence="2">
    <location>
        <begin position="470"/>
        <end position="563"/>
    </location>
</feature>
<feature type="domain" description="Cadherin-like beta-sandwich-like" evidence="2">
    <location>
        <begin position="270"/>
        <end position="361"/>
    </location>
</feature>
<sequence length="701" mass="70689">MQPPSPHIVHSLPRFTPRPKRRAAPDQNQFDTLYWARNRCVSAAGTYLGMVLVMSGLGLHGCSDSASVNPAVELASVTITPGTLQPAFSGGTTQYRIDLTSSVESVLVNAQAAVSGDTVTINGQATTSRSITLEPAGSTTIVTIVVSESNTSSRTYTLRLDRAGVAGTNSLQSLTVSSGTLAPAFTADTLVYTAMVANTVASVTVTPALSDPAATLTVNGQAAISGHARAITLNGPGQSTTITILVTAQNGNDKAYLVTVSRGVSNNNNLQSLTISPGRLTPAFSAGTVGYTVNVESGTTSVTITPTLQDTDSIMTVSGQGTTSGQARSVTLNGPGSNTFITIVVDPQSGPAKTYVVNVIRAALAGNNNLSGLTVSPGPLSPAFNSETEDYAVSVATSVTTVTVTPTLHDSTATLTVNGTPTNSGQARPMTLRAAGLRTLITLVVTALNGTQKTYTVEVDRAALGGDNHLSALSVSPGRLAPAFAPSTLSYTVNVASAVTGVTVSATKADTTAVLSEDVTAGAGTATGQATIPLGGEGTATVVLMTVTAPNGSSKTYRLTMHRAASSSNTHLSALTVSPGSLTPAFAADTEDYTTGVASEVMSIHVSATKADANAVISGSVSAGTGVPTGDATIPLNGAGTSTAASITVTAPNGSSKTYSITITRAMNGDEATNGGNRGNGNNRGERGNRGNGTEGDDDDE</sequence>
<evidence type="ECO:0000256" key="1">
    <source>
        <dbReference type="SAM" id="MobiDB-lite"/>
    </source>
</evidence>
<accession>A0A7S8IWT6</accession>
<protein>
    <recommendedName>
        <fullName evidence="2">Cadherin-like beta-sandwich-like domain-containing protein</fullName>
    </recommendedName>
</protein>